<keyword evidence="14" id="KW-1185">Reference proteome</keyword>
<dbReference type="HAMAP" id="MF_00118_A">
    <property type="entry name" value="EF_Tu_A"/>
    <property type="match status" value="1"/>
</dbReference>
<dbReference type="InterPro" id="IPR027417">
    <property type="entry name" value="P-loop_NTPase"/>
</dbReference>
<comment type="similarity">
    <text evidence="11">Belongs to the TRAFAC class translation factor GTPase superfamily. Classic translation factor GTPase family. EF-Tu/EF-1A subfamily.</text>
</comment>
<dbReference type="SUPFAM" id="SSF52540">
    <property type="entry name" value="P-loop containing nucleoside triphosphate hydrolases"/>
    <property type="match status" value="1"/>
</dbReference>
<comment type="subcellular location">
    <subcellularLocation>
        <location evidence="1 11">Cytoplasm</location>
    </subcellularLocation>
</comment>
<comment type="caution">
    <text evidence="13">The sequence shown here is derived from an EMBL/GenBank/DDBJ whole genome shotgun (WGS) entry which is preliminary data.</text>
</comment>
<dbReference type="PRINTS" id="PR00315">
    <property type="entry name" value="ELONGATNFCT"/>
</dbReference>
<protein>
    <recommendedName>
        <fullName evidence="11">Elongation factor 1-alpha</fullName>
        <shortName evidence="11">EF-1-alpha</shortName>
        <ecNumber evidence="11">3.6.5.3</ecNumber>
    </recommendedName>
    <alternativeName>
        <fullName evidence="11">Elongation factor Tu</fullName>
        <shortName evidence="11">EF-Tu</shortName>
    </alternativeName>
</protein>
<dbReference type="Pfam" id="PF00009">
    <property type="entry name" value="GTP_EFTU"/>
    <property type="match status" value="1"/>
</dbReference>
<feature type="binding site" evidence="11">
    <location>
        <begin position="18"/>
        <end position="25"/>
    </location>
    <ligand>
        <name>GTP</name>
        <dbReference type="ChEBI" id="CHEBI:37565"/>
    </ligand>
</feature>
<dbReference type="GO" id="GO:0005737">
    <property type="term" value="C:cytoplasm"/>
    <property type="evidence" value="ECO:0007669"/>
    <property type="project" value="UniProtKB-SubCell"/>
</dbReference>
<dbReference type="AlphaFoldDB" id="A0A1F2P6W4"/>
<dbReference type="NCBIfam" id="TIGR00231">
    <property type="entry name" value="small_GTP"/>
    <property type="match status" value="1"/>
</dbReference>
<dbReference type="STRING" id="1839936.SBU_000352"/>
<evidence type="ECO:0000256" key="5">
    <source>
        <dbReference type="ARBA" id="ARBA00022768"/>
    </source>
</evidence>
<dbReference type="EMBL" id="LYOR01000001">
    <property type="protein sequence ID" value="OFV67059.1"/>
    <property type="molecule type" value="Genomic_DNA"/>
</dbReference>
<keyword evidence="3 11" id="KW-0479">Metal-binding</keyword>
<dbReference type="CDD" id="cd01883">
    <property type="entry name" value="EF1_alpha"/>
    <property type="match status" value="1"/>
</dbReference>
<dbReference type="CDD" id="cd03705">
    <property type="entry name" value="EF1_alpha_III"/>
    <property type="match status" value="1"/>
</dbReference>
<dbReference type="CDD" id="cd03693">
    <property type="entry name" value="EF1_alpha_II"/>
    <property type="match status" value="1"/>
</dbReference>
<evidence type="ECO:0000256" key="8">
    <source>
        <dbReference type="ARBA" id="ARBA00022917"/>
    </source>
</evidence>
<evidence type="ECO:0000313" key="14">
    <source>
        <dbReference type="Proteomes" id="UP000185779"/>
    </source>
</evidence>
<sequence>MEESDMAEKPHMNLAIIGHIDHGKSTLVGRLLFETGTIDPHVIEQYRKEAEAKGKATFEFAWVMDSLKEERERGITIDIAHQRFDTDKYYFTIVDCPGHRDFVKNMITGASQADAAVLVVDAKDGVMAQTKEHVFLARTLGINQVIVALNKMDTVDYSEERYNEVKKDVQDLLKIVGYKDEMVTFLPVSALKGDNVVKPSENMSWFKGPTLVQALDALKEPEKPVDLPLRIPVQDVYSISGVGTVPVGRVETGTMKKGDKVIFSPTMKSGEVKSIEMHHEEIPQAFPGDNIGWNVRGIGKGDLRRGDVCGHTDNPPTVAAEFTAQIVVLQHPSAITVGYTPVFHCHTAQVACRFVELQKKIDPKTGGVKEENPSFLKTGDAAIVKIKPTRPFVIERAKEIPQLGRFAIRDMGQTIAAGMVIDIVEK</sequence>
<feature type="binding site" evidence="11">
    <location>
        <position position="25"/>
    </location>
    <ligand>
        <name>Mg(2+)</name>
        <dbReference type="ChEBI" id="CHEBI:18420"/>
    </ligand>
</feature>
<dbReference type="PATRIC" id="fig|1839936.3.peg.355"/>
<dbReference type="InterPro" id="IPR054696">
    <property type="entry name" value="GTP-eEF1A_C"/>
</dbReference>
<evidence type="ECO:0000259" key="12">
    <source>
        <dbReference type="PROSITE" id="PS51722"/>
    </source>
</evidence>
<dbReference type="InterPro" id="IPR031157">
    <property type="entry name" value="G_TR_CS"/>
</dbReference>
<dbReference type="GO" id="GO:0003746">
    <property type="term" value="F:translation elongation factor activity"/>
    <property type="evidence" value="ECO:0007669"/>
    <property type="project" value="UniProtKB-UniRule"/>
</dbReference>
<evidence type="ECO:0000256" key="3">
    <source>
        <dbReference type="ARBA" id="ARBA00022723"/>
    </source>
</evidence>
<name>A0A1F2P6W4_9EURY</name>
<dbReference type="InterPro" id="IPR000795">
    <property type="entry name" value="T_Tr_GTP-bd_dom"/>
</dbReference>
<feature type="domain" description="Tr-type G" evidence="12">
    <location>
        <begin position="9"/>
        <end position="225"/>
    </location>
</feature>
<keyword evidence="8 11" id="KW-0648">Protein biosynthesis</keyword>
<keyword evidence="9 11" id="KW-0342">GTP-binding</keyword>
<dbReference type="EC" id="3.6.5.3" evidence="11"/>
<keyword evidence="5 11" id="KW-0251">Elongation factor</keyword>
<dbReference type="InterPro" id="IPR009001">
    <property type="entry name" value="Transl_elong_EF1A/Init_IF2_C"/>
</dbReference>
<evidence type="ECO:0000256" key="2">
    <source>
        <dbReference type="ARBA" id="ARBA00022490"/>
    </source>
</evidence>
<dbReference type="PROSITE" id="PS51722">
    <property type="entry name" value="G_TR_2"/>
    <property type="match status" value="1"/>
</dbReference>
<dbReference type="FunFam" id="3.40.50.300:FF:000204">
    <property type="entry name" value="Translation elongation factor Tu"/>
    <property type="match status" value="1"/>
</dbReference>
<dbReference type="NCBIfam" id="TIGR00483">
    <property type="entry name" value="EF-1_alpha"/>
    <property type="match status" value="1"/>
</dbReference>
<keyword evidence="2 11" id="KW-0963">Cytoplasm</keyword>
<dbReference type="InterPro" id="IPR005225">
    <property type="entry name" value="Small_GTP-bd"/>
</dbReference>
<feature type="binding site" evidence="11">
    <location>
        <begin position="150"/>
        <end position="153"/>
    </location>
    <ligand>
        <name>GTP</name>
        <dbReference type="ChEBI" id="CHEBI:37565"/>
    </ligand>
</feature>
<comment type="function">
    <text evidence="11">GTP hydrolase that promotes the GTP-dependent binding of aminoacyl-tRNA to the A-site of ribosomes during protein biosynthesis.</text>
</comment>
<reference evidence="13" key="1">
    <citation type="submission" date="2016-05" db="EMBL/GenBank/DDBJ databases">
        <title>Microbial consortia oxidize butane by reversing methanogenesis.</title>
        <authorList>
            <person name="Laso-Perez R."/>
            <person name="Richter M."/>
            <person name="Wegener G."/>
            <person name="Musat F."/>
        </authorList>
    </citation>
    <scope>NUCLEOTIDE SEQUENCE [LARGE SCALE GENOMIC DNA]</scope>
    <source>
        <strain evidence="13">BOX1</strain>
    </source>
</reference>
<keyword evidence="6 11" id="KW-0378">Hydrolase</keyword>
<keyword evidence="7 11" id="KW-0460">Magnesium</keyword>
<comment type="catalytic activity">
    <reaction evidence="11">
        <text>GTP + H2O = GDP + phosphate + H(+)</text>
        <dbReference type="Rhea" id="RHEA:19669"/>
        <dbReference type="ChEBI" id="CHEBI:15377"/>
        <dbReference type="ChEBI" id="CHEBI:15378"/>
        <dbReference type="ChEBI" id="CHEBI:37565"/>
        <dbReference type="ChEBI" id="CHEBI:43474"/>
        <dbReference type="ChEBI" id="CHEBI:58189"/>
        <dbReference type="EC" id="3.6.5.3"/>
    </reaction>
</comment>
<dbReference type="Proteomes" id="UP000185779">
    <property type="component" value="Unassembled WGS sequence"/>
</dbReference>
<comment type="catalytic activity">
    <reaction evidence="10">
        <text>GTP + H2O = GDP + phosphate + H(+)</text>
        <dbReference type="Rhea" id="RHEA:19669"/>
        <dbReference type="ChEBI" id="CHEBI:15377"/>
        <dbReference type="ChEBI" id="CHEBI:15378"/>
        <dbReference type="ChEBI" id="CHEBI:37565"/>
        <dbReference type="ChEBI" id="CHEBI:43474"/>
        <dbReference type="ChEBI" id="CHEBI:58189"/>
    </reaction>
    <physiologicalReaction direction="left-to-right" evidence="10">
        <dbReference type="Rhea" id="RHEA:19670"/>
    </physiologicalReaction>
</comment>
<dbReference type="InterPro" id="IPR050100">
    <property type="entry name" value="TRAFAC_GTPase_members"/>
</dbReference>
<organism evidence="13 14">
    <name type="scientific">Candidatus Syntropharchaeum butanivorans</name>
    <dbReference type="NCBI Taxonomy" id="1839936"/>
    <lineage>
        <taxon>Archaea</taxon>
        <taxon>Methanobacteriati</taxon>
        <taxon>Methanobacteriota</taxon>
        <taxon>Stenosarchaea group</taxon>
        <taxon>Methanomicrobia</taxon>
        <taxon>Methanosarcinales</taxon>
        <taxon>ANME-2 cluster</taxon>
        <taxon>Candidatus Syntropharchaeum</taxon>
    </lineage>
</organism>
<dbReference type="SUPFAM" id="SSF50465">
    <property type="entry name" value="EF-Tu/eEF-1alpha/eIF2-gamma C-terminal domain"/>
    <property type="match status" value="1"/>
</dbReference>
<dbReference type="NCBIfam" id="NF008969">
    <property type="entry name" value="PRK12317.1"/>
    <property type="match status" value="1"/>
</dbReference>
<dbReference type="GO" id="GO:0000287">
    <property type="term" value="F:magnesium ion binding"/>
    <property type="evidence" value="ECO:0007669"/>
    <property type="project" value="UniProtKB-UniRule"/>
</dbReference>
<dbReference type="Pfam" id="PF22594">
    <property type="entry name" value="GTP-eEF1A_C"/>
    <property type="match status" value="1"/>
</dbReference>
<dbReference type="Gene3D" id="2.40.30.10">
    <property type="entry name" value="Translation factors"/>
    <property type="match status" value="2"/>
</dbReference>
<keyword evidence="4 11" id="KW-0547">Nucleotide-binding</keyword>
<evidence type="ECO:0000256" key="10">
    <source>
        <dbReference type="ARBA" id="ARBA00049117"/>
    </source>
</evidence>
<gene>
    <name evidence="11" type="primary">tuf</name>
    <name evidence="13" type="ORF">SBU_000352</name>
</gene>
<evidence type="ECO:0000313" key="13">
    <source>
        <dbReference type="EMBL" id="OFV67059.1"/>
    </source>
</evidence>
<evidence type="ECO:0000256" key="9">
    <source>
        <dbReference type="ARBA" id="ARBA00023134"/>
    </source>
</evidence>
<dbReference type="FunFam" id="2.40.30.10:FF:000005">
    <property type="entry name" value="Elongation factor 1-alpha"/>
    <property type="match status" value="1"/>
</dbReference>
<proteinExistence type="inferred from homology"/>
<dbReference type="FunFam" id="2.40.30.10:FF:000003">
    <property type="entry name" value="Elongation factor 1-alpha"/>
    <property type="match status" value="1"/>
</dbReference>
<dbReference type="Pfam" id="PF03144">
    <property type="entry name" value="GTP_EFTU_D2"/>
    <property type="match status" value="1"/>
</dbReference>
<dbReference type="InterPro" id="IPR009000">
    <property type="entry name" value="Transl_B-barrel_sf"/>
</dbReference>
<evidence type="ECO:0000256" key="4">
    <source>
        <dbReference type="ARBA" id="ARBA00022741"/>
    </source>
</evidence>
<dbReference type="SUPFAM" id="SSF50447">
    <property type="entry name" value="Translation proteins"/>
    <property type="match status" value="1"/>
</dbReference>
<dbReference type="Gene3D" id="3.40.50.300">
    <property type="entry name" value="P-loop containing nucleotide triphosphate hydrolases"/>
    <property type="match status" value="1"/>
</dbReference>
<dbReference type="GO" id="GO:0005525">
    <property type="term" value="F:GTP binding"/>
    <property type="evidence" value="ECO:0007669"/>
    <property type="project" value="UniProtKB-UniRule"/>
</dbReference>
<dbReference type="GO" id="GO:0003924">
    <property type="term" value="F:GTPase activity"/>
    <property type="evidence" value="ECO:0007669"/>
    <property type="project" value="UniProtKB-UniRule"/>
</dbReference>
<accession>A0A1F2P6W4</accession>
<dbReference type="InterPro" id="IPR004539">
    <property type="entry name" value="Transl_elong_EF1A_euk/arc"/>
</dbReference>
<dbReference type="InterPro" id="IPR004161">
    <property type="entry name" value="EFTu-like_2"/>
</dbReference>
<evidence type="ECO:0000256" key="6">
    <source>
        <dbReference type="ARBA" id="ARBA00022801"/>
    </source>
</evidence>
<evidence type="ECO:0000256" key="11">
    <source>
        <dbReference type="HAMAP-Rule" id="MF_00118"/>
    </source>
</evidence>
<dbReference type="PANTHER" id="PTHR23115">
    <property type="entry name" value="TRANSLATION FACTOR"/>
    <property type="match status" value="1"/>
</dbReference>
<evidence type="ECO:0000256" key="1">
    <source>
        <dbReference type="ARBA" id="ARBA00004496"/>
    </source>
</evidence>
<evidence type="ECO:0000256" key="7">
    <source>
        <dbReference type="ARBA" id="ARBA00022842"/>
    </source>
</evidence>
<feature type="binding site" evidence="11">
    <location>
        <begin position="95"/>
        <end position="99"/>
    </location>
    <ligand>
        <name>GTP</name>
        <dbReference type="ChEBI" id="CHEBI:37565"/>
    </ligand>
</feature>
<dbReference type="PROSITE" id="PS00301">
    <property type="entry name" value="G_TR_1"/>
    <property type="match status" value="1"/>
</dbReference>